<dbReference type="Pfam" id="PF04286">
    <property type="entry name" value="DUF445"/>
    <property type="match status" value="1"/>
</dbReference>
<feature type="transmembrane region" description="Helical" evidence="1">
    <location>
        <begin position="5"/>
        <end position="25"/>
    </location>
</feature>
<dbReference type="InterPro" id="IPR007383">
    <property type="entry name" value="DUF445"/>
</dbReference>
<sequence>MKSRYIASLSLAIMLIGFIVTRWWLPDNWWIRLLESGFEAGLVGGIADWFAVTALFRHPFGIPIPHTSLLLKNRDKIVNSLISAMENELLNKESISKKLKELKLFKGIASAATGLIGKRKLRVSVLRFAQSSLEQIPLEKLSVKIQELAAGYVRKQDIVPIVDKLTDKFAHEGWDEKALDFVLEQGREWVKKRETEQFFGRLAHSKMEELQVGGFMGFAVQAFVGFMSPEKLGPIIQGMLLSSIKELHTPGNPHRQKLLEELRRHALALSANEELMGRLKAGLQSGVESVGVERFIHLRLEELRQLLLDKLEEEALSGGRILVRGFRFLIEQAKSREELVHRWEQSILSYMVDWIEKNHYRIGMLVRDNVNQMDDQALVQMLEQKIGKDLQWIRVNGAVCGFIVGVILFFF</sequence>
<reference evidence="2 3" key="1">
    <citation type="submission" date="2023-03" db="EMBL/GenBank/DDBJ databases">
        <title>Draft genome sequence of the bacteria which degrade cell wall of Tricholomamatutake.</title>
        <authorList>
            <person name="Konishi Y."/>
            <person name="Fukuta Y."/>
            <person name="Shirasaka N."/>
        </authorList>
    </citation>
    <scope>NUCLEOTIDE SEQUENCE [LARGE SCALE GENOMIC DNA]</scope>
    <source>
        <strain evidence="3">mu1</strain>
    </source>
</reference>
<keyword evidence="1" id="KW-0812">Transmembrane</keyword>
<dbReference type="Proteomes" id="UP001157114">
    <property type="component" value="Unassembled WGS sequence"/>
</dbReference>
<accession>A0ABQ6GBX7</accession>
<keyword evidence="1" id="KW-0472">Membrane</keyword>
<protein>
    <recommendedName>
        <fullName evidence="4">DUF445 domain-containing protein</fullName>
    </recommendedName>
</protein>
<gene>
    <name evidence="2" type="ORF">MU1_19000</name>
</gene>
<dbReference type="PANTHER" id="PTHR38442">
    <property type="entry name" value="INNER MEMBRANE PROTEIN-RELATED"/>
    <property type="match status" value="1"/>
</dbReference>
<evidence type="ECO:0000313" key="3">
    <source>
        <dbReference type="Proteomes" id="UP001157114"/>
    </source>
</evidence>
<keyword evidence="3" id="KW-1185">Reference proteome</keyword>
<proteinExistence type="predicted"/>
<comment type="caution">
    <text evidence="2">The sequence shown here is derived from an EMBL/GenBank/DDBJ whole genome shotgun (WGS) entry which is preliminary data.</text>
</comment>
<dbReference type="PANTHER" id="PTHR38442:SF1">
    <property type="entry name" value="INNER MEMBRANE PROTEIN"/>
    <property type="match status" value="1"/>
</dbReference>
<organism evidence="2 3">
    <name type="scientific">Paenibacillus glycanilyticus</name>
    <dbReference type="NCBI Taxonomy" id="126569"/>
    <lineage>
        <taxon>Bacteria</taxon>
        <taxon>Bacillati</taxon>
        <taxon>Bacillota</taxon>
        <taxon>Bacilli</taxon>
        <taxon>Bacillales</taxon>
        <taxon>Paenibacillaceae</taxon>
        <taxon>Paenibacillus</taxon>
    </lineage>
</organism>
<evidence type="ECO:0008006" key="4">
    <source>
        <dbReference type="Google" id="ProtNLM"/>
    </source>
</evidence>
<dbReference type="EMBL" id="BSSQ01000008">
    <property type="protein sequence ID" value="GLX67555.1"/>
    <property type="molecule type" value="Genomic_DNA"/>
</dbReference>
<name>A0ABQ6GBX7_9BACL</name>
<feature type="transmembrane region" description="Helical" evidence="1">
    <location>
        <begin position="392"/>
        <end position="410"/>
    </location>
</feature>
<dbReference type="RefSeq" id="WP_284238311.1">
    <property type="nucleotide sequence ID" value="NZ_BSSQ01000008.1"/>
</dbReference>
<keyword evidence="1" id="KW-1133">Transmembrane helix</keyword>
<evidence type="ECO:0000313" key="2">
    <source>
        <dbReference type="EMBL" id="GLX67555.1"/>
    </source>
</evidence>
<evidence type="ECO:0000256" key="1">
    <source>
        <dbReference type="SAM" id="Phobius"/>
    </source>
</evidence>